<dbReference type="InterPro" id="IPR023614">
    <property type="entry name" value="Porin_dom_sf"/>
</dbReference>
<dbReference type="Proteomes" id="UP000199657">
    <property type="component" value="Unassembled WGS sequence"/>
</dbReference>
<protein>
    <submittedName>
        <fullName evidence="2">Phosphate-selective porin O and P</fullName>
    </submittedName>
</protein>
<accession>A0A1H8PXV3</accession>
<name>A0A1H8PXV3_9GAMM</name>
<dbReference type="Gene3D" id="2.40.160.10">
    <property type="entry name" value="Porin"/>
    <property type="match status" value="1"/>
</dbReference>
<dbReference type="AlphaFoldDB" id="A0A1H8PXV3"/>
<dbReference type="InterPro" id="IPR010870">
    <property type="entry name" value="Porin_O/P"/>
</dbReference>
<gene>
    <name evidence="2" type="ORF">SAMN04488052_101216</name>
</gene>
<dbReference type="SUPFAM" id="SSF56935">
    <property type="entry name" value="Porins"/>
    <property type="match status" value="1"/>
</dbReference>
<reference evidence="2 3" key="1">
    <citation type="submission" date="2016-10" db="EMBL/GenBank/DDBJ databases">
        <authorList>
            <person name="de Groot N.N."/>
        </authorList>
    </citation>
    <scope>NUCLEOTIDE SEQUENCE [LARGE SCALE GENOMIC DNA]</scope>
    <source>
        <strain evidence="2 3">CGMCC 1.6291</strain>
    </source>
</reference>
<evidence type="ECO:0000313" key="2">
    <source>
        <dbReference type="EMBL" id="SEO46591.1"/>
    </source>
</evidence>
<dbReference type="Pfam" id="PF07396">
    <property type="entry name" value="Porin_O_P"/>
    <property type="match status" value="1"/>
</dbReference>
<feature type="region of interest" description="Disordered" evidence="1">
    <location>
        <begin position="1"/>
        <end position="25"/>
    </location>
</feature>
<dbReference type="STRING" id="406100.SAMN04488052_101216"/>
<dbReference type="EMBL" id="FOEG01000001">
    <property type="protein sequence ID" value="SEO46591.1"/>
    <property type="molecule type" value="Genomic_DNA"/>
</dbReference>
<evidence type="ECO:0000256" key="1">
    <source>
        <dbReference type="SAM" id="MobiDB-lite"/>
    </source>
</evidence>
<evidence type="ECO:0000313" key="3">
    <source>
        <dbReference type="Proteomes" id="UP000199657"/>
    </source>
</evidence>
<sequence length="395" mass="41996">MREKNPRPACAGWPATTGFSSSELPRRTRPAAMVSGAVASAVLACGVTTAGAGEIPLGSDGDAGSLSFGGLLQPRLEYDRRDDGDHRAEATLRRAWLDIRGELPGYGLTFRMQTDVGGSASVRDLWLQYALGDSWGLRMGQYTAPFALSRSVGGPNRTFTEIGVAANNFQIPQGRDTGLGLLGGVGDGRWEASINVFDGRGRLDSRGDRPSTDGGLVTARAAYAPVGAVPSHTSTLGNTRQPAALSFGVGGMAAADNHLRDWTLGDNDDVPADWATGTVDVAASLGPVTGTAAAFQRRVSPDEGSGYDDQGWEAELAVALPVVDQEVALRRSVLRRDVNDDRPDASERGGQREWSAGWTAFHDGHAWKTQVFAVRTRGGDQPSDWQAHVQHQLRF</sequence>
<keyword evidence="3" id="KW-1185">Reference proteome</keyword>
<organism evidence="2 3">
    <name type="scientific">Aquisalimonas asiatica</name>
    <dbReference type="NCBI Taxonomy" id="406100"/>
    <lineage>
        <taxon>Bacteria</taxon>
        <taxon>Pseudomonadati</taxon>
        <taxon>Pseudomonadota</taxon>
        <taxon>Gammaproteobacteria</taxon>
        <taxon>Chromatiales</taxon>
        <taxon>Ectothiorhodospiraceae</taxon>
        <taxon>Aquisalimonas</taxon>
    </lineage>
</organism>
<proteinExistence type="predicted"/>